<dbReference type="InterPro" id="IPR050109">
    <property type="entry name" value="HTH-type_TetR-like_transc_reg"/>
</dbReference>
<dbReference type="OrthoDB" id="4641396at2"/>
<dbReference type="PANTHER" id="PTHR30055">
    <property type="entry name" value="HTH-TYPE TRANSCRIPTIONAL REGULATOR RUTR"/>
    <property type="match status" value="1"/>
</dbReference>
<dbReference type="InterPro" id="IPR009057">
    <property type="entry name" value="Homeodomain-like_sf"/>
</dbReference>
<evidence type="ECO:0000256" key="1">
    <source>
        <dbReference type="ARBA" id="ARBA00023015"/>
    </source>
</evidence>
<dbReference type="InterPro" id="IPR001647">
    <property type="entry name" value="HTH_TetR"/>
</dbReference>
<dbReference type="Pfam" id="PF00440">
    <property type="entry name" value="TetR_N"/>
    <property type="match status" value="1"/>
</dbReference>
<evidence type="ECO:0000256" key="5">
    <source>
        <dbReference type="SAM" id="MobiDB-lite"/>
    </source>
</evidence>
<dbReference type="AlphaFoldDB" id="A0A2M8WJ88"/>
<dbReference type="GO" id="GO:0000976">
    <property type="term" value="F:transcription cis-regulatory region binding"/>
    <property type="evidence" value="ECO:0007669"/>
    <property type="project" value="TreeGrafter"/>
</dbReference>
<evidence type="ECO:0000256" key="3">
    <source>
        <dbReference type="ARBA" id="ARBA00023163"/>
    </source>
</evidence>
<evidence type="ECO:0000313" key="7">
    <source>
        <dbReference type="EMBL" id="PJI90946.1"/>
    </source>
</evidence>
<organism evidence="7 8">
    <name type="scientific">Luteimicrobium subarcticum</name>
    <dbReference type="NCBI Taxonomy" id="620910"/>
    <lineage>
        <taxon>Bacteria</taxon>
        <taxon>Bacillati</taxon>
        <taxon>Actinomycetota</taxon>
        <taxon>Actinomycetes</taxon>
        <taxon>Micrococcales</taxon>
        <taxon>Luteimicrobium</taxon>
    </lineage>
</organism>
<evidence type="ECO:0000256" key="4">
    <source>
        <dbReference type="PROSITE-ProRule" id="PRU00335"/>
    </source>
</evidence>
<feature type="domain" description="HTH tetR-type" evidence="6">
    <location>
        <begin position="26"/>
        <end position="86"/>
    </location>
</feature>
<dbReference type="InterPro" id="IPR036271">
    <property type="entry name" value="Tet_transcr_reg_TetR-rel_C_sf"/>
</dbReference>
<proteinExistence type="predicted"/>
<keyword evidence="2 4" id="KW-0238">DNA-binding</keyword>
<comment type="caution">
    <text evidence="7">The sequence shown here is derived from an EMBL/GenBank/DDBJ whole genome shotgun (WGS) entry which is preliminary data.</text>
</comment>
<evidence type="ECO:0000256" key="2">
    <source>
        <dbReference type="ARBA" id="ARBA00023125"/>
    </source>
</evidence>
<dbReference type="PANTHER" id="PTHR30055:SF234">
    <property type="entry name" value="HTH-TYPE TRANSCRIPTIONAL REGULATOR BETI"/>
    <property type="match status" value="1"/>
</dbReference>
<dbReference type="InterPro" id="IPR025996">
    <property type="entry name" value="MT1864/Rv1816-like_C"/>
</dbReference>
<evidence type="ECO:0000313" key="8">
    <source>
        <dbReference type="Proteomes" id="UP000231586"/>
    </source>
</evidence>
<evidence type="ECO:0000259" key="6">
    <source>
        <dbReference type="PROSITE" id="PS50977"/>
    </source>
</evidence>
<feature type="region of interest" description="Disordered" evidence="5">
    <location>
        <begin position="1"/>
        <end position="24"/>
    </location>
</feature>
<dbReference type="Gene3D" id="1.10.357.10">
    <property type="entry name" value="Tetracycline Repressor, domain 2"/>
    <property type="match status" value="1"/>
</dbReference>
<keyword evidence="3" id="KW-0804">Transcription</keyword>
<name>A0A2M8WJ88_9MICO</name>
<feature type="DNA-binding region" description="H-T-H motif" evidence="4">
    <location>
        <begin position="49"/>
        <end position="68"/>
    </location>
</feature>
<dbReference type="SUPFAM" id="SSF46689">
    <property type="entry name" value="Homeodomain-like"/>
    <property type="match status" value="1"/>
</dbReference>
<gene>
    <name evidence="7" type="ORF">CLV34_2204</name>
</gene>
<dbReference type="SUPFAM" id="SSF48498">
    <property type="entry name" value="Tetracyclin repressor-like, C-terminal domain"/>
    <property type="match status" value="1"/>
</dbReference>
<sequence>MTPSRATGPRTPTPTPARLRRDRERAERAALIVRTAREIAGADGWDAVTTRRLADTIGYSQPVLYSHFAGRDAIVAAVAEDGFVELATALRNTAGSGTAVDRARAVATAYLDFAREHPALYDAMFTLTTSLAFGTDESPRALVDAFDAVGAVRPAHPDDVPDDAATELTWSILHGLALLERSGRLRPALKEARLALLLDLWGRPRP</sequence>
<reference evidence="7 8" key="1">
    <citation type="submission" date="2017-11" db="EMBL/GenBank/DDBJ databases">
        <title>Genomic Encyclopedia of Archaeal and Bacterial Type Strains, Phase II (KMG-II): From Individual Species to Whole Genera.</title>
        <authorList>
            <person name="Goeker M."/>
        </authorList>
    </citation>
    <scope>NUCLEOTIDE SEQUENCE [LARGE SCALE GENOMIC DNA]</scope>
    <source>
        <strain evidence="7 8">DSM 22413</strain>
    </source>
</reference>
<feature type="compositionally biased region" description="Low complexity" evidence="5">
    <location>
        <begin position="1"/>
        <end position="10"/>
    </location>
</feature>
<dbReference type="Pfam" id="PF13305">
    <property type="entry name" value="TetR_C_33"/>
    <property type="match status" value="1"/>
</dbReference>
<dbReference type="Proteomes" id="UP000231586">
    <property type="component" value="Unassembled WGS sequence"/>
</dbReference>
<dbReference type="GO" id="GO:0003700">
    <property type="term" value="F:DNA-binding transcription factor activity"/>
    <property type="evidence" value="ECO:0007669"/>
    <property type="project" value="TreeGrafter"/>
</dbReference>
<protein>
    <submittedName>
        <fullName evidence="7">TetR family transcriptional regulator</fullName>
    </submittedName>
</protein>
<dbReference type="RefSeq" id="WP_100350352.1">
    <property type="nucleotide sequence ID" value="NZ_PGTZ01000009.1"/>
</dbReference>
<accession>A0A2M8WJ88</accession>
<dbReference type="PROSITE" id="PS50977">
    <property type="entry name" value="HTH_TETR_2"/>
    <property type="match status" value="1"/>
</dbReference>
<keyword evidence="1" id="KW-0805">Transcription regulation</keyword>
<keyword evidence="8" id="KW-1185">Reference proteome</keyword>
<dbReference type="EMBL" id="PGTZ01000009">
    <property type="protein sequence ID" value="PJI90946.1"/>
    <property type="molecule type" value="Genomic_DNA"/>
</dbReference>